<dbReference type="PANTHER" id="PTHR12147">
    <property type="entry name" value="METALLOPEPTIDASE M28 FAMILY MEMBER"/>
    <property type="match status" value="1"/>
</dbReference>
<reference evidence="3 4" key="1">
    <citation type="submission" date="2021-07" db="EMBL/GenBank/DDBJ databases">
        <authorList>
            <person name="So Y."/>
        </authorList>
    </citation>
    <scope>NUCLEOTIDE SEQUENCE [LARGE SCALE GENOMIC DNA]</scope>
    <source>
        <strain evidence="3 4">Y3S6</strain>
    </source>
</reference>
<dbReference type="RefSeq" id="WP_219792566.1">
    <property type="nucleotide sequence ID" value="NZ_JAHYCA010000004.1"/>
</dbReference>
<keyword evidence="1" id="KW-0812">Transmembrane</keyword>
<dbReference type="Gene3D" id="3.40.630.10">
    <property type="entry name" value="Zn peptidases"/>
    <property type="match status" value="1"/>
</dbReference>
<dbReference type="PANTHER" id="PTHR12147:SF26">
    <property type="entry name" value="PEPTIDASE M28 DOMAIN-CONTAINING PROTEIN"/>
    <property type="match status" value="1"/>
</dbReference>
<evidence type="ECO:0000256" key="1">
    <source>
        <dbReference type="SAM" id="Phobius"/>
    </source>
</evidence>
<gene>
    <name evidence="3" type="ORF">KPL81_13140</name>
</gene>
<accession>A0ABS6ZPW8</accession>
<evidence type="ECO:0000259" key="2">
    <source>
        <dbReference type="Pfam" id="PF04389"/>
    </source>
</evidence>
<dbReference type="Proteomes" id="UP000769617">
    <property type="component" value="Unassembled WGS sequence"/>
</dbReference>
<sequence length="353" mass="38939">MQAKRIPGWQKRGEGRASKRRRFFLATLLGIFTLLALTALTGGYWLMLSMPGSSFRGEPAPLGARGEALSERLHTHVRALSEEIGERHYWRPEALEAAGDYIERAFLGVGHRPRRQAVPTGNRTFHNIEVVLPGGELADEVLVVGAHYDTTRGSPGADDNASGVAVLIELGNLLQDAGLDRSLHLVAFVNEEVPFFASKSMGSLQYARQAKAEERDIVGMISLEMLGYYTDAPGSQAYPFPLSHFYPGSGDFLAFVSNLASRSLLHRAIGAFRHHAEVPSEGLVAPPQLGDIRRSDHWAFWEAGYPAIMLTDTANFRNPYYHGPEDTHDRLDYPTLARLTESLAAMLEALAMR</sequence>
<keyword evidence="1" id="KW-0472">Membrane</keyword>
<protein>
    <submittedName>
        <fullName evidence="3">M28 family peptidase</fullName>
    </submittedName>
</protein>
<keyword evidence="4" id="KW-1185">Reference proteome</keyword>
<proteinExistence type="predicted"/>
<dbReference type="SUPFAM" id="SSF53187">
    <property type="entry name" value="Zn-dependent exopeptidases"/>
    <property type="match status" value="1"/>
</dbReference>
<feature type="transmembrane region" description="Helical" evidence="1">
    <location>
        <begin position="21"/>
        <end position="47"/>
    </location>
</feature>
<dbReference type="Pfam" id="PF04389">
    <property type="entry name" value="Peptidase_M28"/>
    <property type="match status" value="1"/>
</dbReference>
<dbReference type="EMBL" id="JAHYCA010000004">
    <property type="protein sequence ID" value="MBW6392097.1"/>
    <property type="molecule type" value="Genomic_DNA"/>
</dbReference>
<dbReference type="InterPro" id="IPR007484">
    <property type="entry name" value="Peptidase_M28"/>
</dbReference>
<keyword evidence="1" id="KW-1133">Transmembrane helix</keyword>
<dbReference type="InterPro" id="IPR045175">
    <property type="entry name" value="M28_fam"/>
</dbReference>
<organism evidence="3 4">
    <name type="scientific">Billgrantia antri</name>
    <dbReference type="NCBI Taxonomy" id="2846777"/>
    <lineage>
        <taxon>Bacteria</taxon>
        <taxon>Pseudomonadati</taxon>
        <taxon>Pseudomonadota</taxon>
        <taxon>Gammaproteobacteria</taxon>
        <taxon>Oceanospirillales</taxon>
        <taxon>Halomonadaceae</taxon>
        <taxon>Billgrantia</taxon>
    </lineage>
</organism>
<feature type="domain" description="Peptidase M28" evidence="2">
    <location>
        <begin position="127"/>
        <end position="345"/>
    </location>
</feature>
<evidence type="ECO:0000313" key="4">
    <source>
        <dbReference type="Proteomes" id="UP000769617"/>
    </source>
</evidence>
<name>A0ABS6ZPW8_9GAMM</name>
<evidence type="ECO:0000313" key="3">
    <source>
        <dbReference type="EMBL" id="MBW6392097.1"/>
    </source>
</evidence>
<comment type="caution">
    <text evidence="3">The sequence shown here is derived from an EMBL/GenBank/DDBJ whole genome shotgun (WGS) entry which is preliminary data.</text>
</comment>